<accession>A0A0F9GHG2</accession>
<gene>
    <name evidence="1" type="ORF">LCGC14_1827090</name>
</gene>
<dbReference type="EMBL" id="LAZR01017982">
    <property type="protein sequence ID" value="KKL98173.1"/>
    <property type="molecule type" value="Genomic_DNA"/>
</dbReference>
<evidence type="ECO:0000313" key="1">
    <source>
        <dbReference type="EMBL" id="KKL98173.1"/>
    </source>
</evidence>
<dbReference type="AlphaFoldDB" id="A0A0F9GHG2"/>
<comment type="caution">
    <text evidence="1">The sequence shown here is derived from an EMBL/GenBank/DDBJ whole genome shotgun (WGS) entry which is preliminary data.</text>
</comment>
<protein>
    <submittedName>
        <fullName evidence="1">Uncharacterized protein</fullName>
    </submittedName>
</protein>
<sequence>MKLHNEKYIIDESGLEVTISHEDLKKLYNKLCVDKESEDFHCNKCVLSSMFYHAGGTDEHPCVRDLCFGIWHDSMIE</sequence>
<organism evidence="1">
    <name type="scientific">marine sediment metagenome</name>
    <dbReference type="NCBI Taxonomy" id="412755"/>
    <lineage>
        <taxon>unclassified sequences</taxon>
        <taxon>metagenomes</taxon>
        <taxon>ecological metagenomes</taxon>
    </lineage>
</organism>
<proteinExistence type="predicted"/>
<reference evidence="1" key="1">
    <citation type="journal article" date="2015" name="Nature">
        <title>Complex archaea that bridge the gap between prokaryotes and eukaryotes.</title>
        <authorList>
            <person name="Spang A."/>
            <person name="Saw J.H."/>
            <person name="Jorgensen S.L."/>
            <person name="Zaremba-Niedzwiedzka K."/>
            <person name="Martijn J."/>
            <person name="Lind A.E."/>
            <person name="van Eijk R."/>
            <person name="Schleper C."/>
            <person name="Guy L."/>
            <person name="Ettema T.J."/>
        </authorList>
    </citation>
    <scope>NUCLEOTIDE SEQUENCE</scope>
</reference>
<name>A0A0F9GHG2_9ZZZZ</name>